<evidence type="ECO:0000313" key="6">
    <source>
        <dbReference type="Proteomes" id="UP001154061"/>
    </source>
</evidence>
<dbReference type="PANTHER" id="PTHR11516:SF60">
    <property type="entry name" value="PYRUVATE DEHYDROGENASE E1 COMPONENT SUBUNIT ALPHA"/>
    <property type="match status" value="1"/>
</dbReference>
<reference evidence="5" key="1">
    <citation type="submission" date="2022-06" db="EMBL/GenBank/DDBJ databases">
        <title>Natrinema sp. a new haloarchaeum isolate from saline soil.</title>
        <authorList>
            <person name="Strakova D."/>
            <person name="Galisteo C."/>
            <person name="Sanchez-Porro C."/>
            <person name="Ventosa A."/>
        </authorList>
    </citation>
    <scope>NUCLEOTIDE SEQUENCE</scope>
    <source>
        <strain evidence="5">S1CR25-10</strain>
    </source>
</reference>
<dbReference type="InterPro" id="IPR029061">
    <property type="entry name" value="THDP-binding"/>
</dbReference>
<dbReference type="GO" id="GO:0004739">
    <property type="term" value="F:pyruvate dehydrogenase (acetyl-transferring) activity"/>
    <property type="evidence" value="ECO:0007669"/>
    <property type="project" value="TreeGrafter"/>
</dbReference>
<dbReference type="Gene3D" id="3.40.50.970">
    <property type="match status" value="1"/>
</dbReference>
<dbReference type="RefSeq" id="WP_277524163.1">
    <property type="nucleotide sequence ID" value="NZ_JAMQOT010000009.1"/>
</dbReference>
<dbReference type="SUPFAM" id="SSF52518">
    <property type="entry name" value="Thiamin diphosphate-binding fold (THDP-binding)"/>
    <property type="match status" value="1"/>
</dbReference>
<evidence type="ECO:0000259" key="4">
    <source>
        <dbReference type="Pfam" id="PF00676"/>
    </source>
</evidence>
<evidence type="ECO:0000256" key="2">
    <source>
        <dbReference type="ARBA" id="ARBA00023002"/>
    </source>
</evidence>
<keyword evidence="3" id="KW-0786">Thiamine pyrophosphate</keyword>
<dbReference type="InterPro" id="IPR001017">
    <property type="entry name" value="DH_E1"/>
</dbReference>
<gene>
    <name evidence="5" type="ORF">NDI89_19730</name>
</gene>
<organism evidence="5 6">
    <name type="scientific">Natrinema salsiterrestre</name>
    <dbReference type="NCBI Taxonomy" id="2950540"/>
    <lineage>
        <taxon>Archaea</taxon>
        <taxon>Methanobacteriati</taxon>
        <taxon>Methanobacteriota</taxon>
        <taxon>Stenosarchaea group</taxon>
        <taxon>Halobacteria</taxon>
        <taxon>Halobacteriales</taxon>
        <taxon>Natrialbaceae</taxon>
        <taxon>Natrinema</taxon>
    </lineage>
</organism>
<dbReference type="PANTHER" id="PTHR11516">
    <property type="entry name" value="PYRUVATE DEHYDROGENASE E1 COMPONENT, ALPHA SUBUNIT BACTERIAL AND ORGANELLAR"/>
    <property type="match status" value="1"/>
</dbReference>
<comment type="caution">
    <text evidence="5">The sequence shown here is derived from an EMBL/GenBank/DDBJ whole genome shotgun (WGS) entry which is preliminary data.</text>
</comment>
<evidence type="ECO:0000256" key="1">
    <source>
        <dbReference type="ARBA" id="ARBA00001964"/>
    </source>
</evidence>
<dbReference type="GO" id="GO:0006086">
    <property type="term" value="P:pyruvate decarboxylation to acetyl-CoA"/>
    <property type="evidence" value="ECO:0007669"/>
    <property type="project" value="TreeGrafter"/>
</dbReference>
<evidence type="ECO:0000256" key="3">
    <source>
        <dbReference type="ARBA" id="ARBA00023052"/>
    </source>
</evidence>
<evidence type="ECO:0000313" key="5">
    <source>
        <dbReference type="EMBL" id="MDF9747813.1"/>
    </source>
</evidence>
<keyword evidence="6" id="KW-1185">Reference proteome</keyword>
<name>A0A9Q4Q537_9EURY</name>
<accession>A0A9Q4Q537</accession>
<comment type="cofactor">
    <cofactor evidence="1">
        <name>thiamine diphosphate</name>
        <dbReference type="ChEBI" id="CHEBI:58937"/>
    </cofactor>
</comment>
<dbReference type="CDD" id="cd02000">
    <property type="entry name" value="TPP_E1_PDC_ADC_BCADC"/>
    <property type="match status" value="1"/>
</dbReference>
<dbReference type="Pfam" id="PF00676">
    <property type="entry name" value="E1_dh"/>
    <property type="match status" value="1"/>
</dbReference>
<feature type="domain" description="Dehydrogenase E1 component" evidence="4">
    <location>
        <begin position="19"/>
        <end position="316"/>
    </location>
</feature>
<dbReference type="EMBL" id="JAMQOT010000009">
    <property type="protein sequence ID" value="MDF9747813.1"/>
    <property type="molecule type" value="Genomic_DNA"/>
</dbReference>
<keyword evidence="2" id="KW-0560">Oxidoreductase</keyword>
<dbReference type="Proteomes" id="UP001154061">
    <property type="component" value="Unassembled WGS sequence"/>
</dbReference>
<protein>
    <submittedName>
        <fullName evidence="5">Thiamine pyrophosphate-dependent dehydrogenase E1 component subunit alpha</fullName>
    </submittedName>
</protein>
<dbReference type="AlphaFoldDB" id="A0A9Q4Q537"/>
<dbReference type="InterPro" id="IPR050642">
    <property type="entry name" value="PDH_E1_Alpha_Subunit"/>
</dbReference>
<proteinExistence type="predicted"/>
<sequence>MTQNVSVDDDTARDLLEEMLRIDIFEEETKERFGEGEIPGFVHLSGGHEGSHVGMGAAMRDDDWLAVGGARLIGQYIAKGVPLPEIMAELYGRVGGSNKGHGGQMHVSDVDRKLYGHAATIGSGQNPAVGLGLAEEMKGTDNVVVTTIGDGGTSRGSFHTALVFAAYWDLPVVFIIENNEWAISTPAESLSPDHLSDYGIPHNMPTESIDGSDVEKVYHTVSEAIERARDGEGPTVIENRVVRLVPHFEGDKETYRDEEAYERAREEKDPIENYRERLLENGVITEDELDDMVANIEAEVEEAIEFARESPEPEPEAAYDHVYKLPLYGQGDGQ</sequence>